<name>A0AAX6HJN0_IRIPA</name>
<evidence type="ECO:0000256" key="1">
    <source>
        <dbReference type="SAM" id="Coils"/>
    </source>
</evidence>
<comment type="caution">
    <text evidence="2">The sequence shown here is derived from an EMBL/GenBank/DDBJ whole genome shotgun (WGS) entry which is preliminary data.</text>
</comment>
<gene>
    <name evidence="2" type="ORF">M6B38_118960</name>
    <name evidence="3" type="ORF">M6B38_269170</name>
</gene>
<dbReference type="AlphaFoldDB" id="A0AAX6HJN0"/>
<dbReference type="EMBL" id="JANAVB010003398">
    <property type="protein sequence ID" value="KAJ6849984.1"/>
    <property type="molecule type" value="Genomic_DNA"/>
</dbReference>
<evidence type="ECO:0000313" key="3">
    <source>
        <dbReference type="EMBL" id="KAJ6849984.1"/>
    </source>
</evidence>
<organism evidence="2 4">
    <name type="scientific">Iris pallida</name>
    <name type="common">Sweet iris</name>
    <dbReference type="NCBI Taxonomy" id="29817"/>
    <lineage>
        <taxon>Eukaryota</taxon>
        <taxon>Viridiplantae</taxon>
        <taxon>Streptophyta</taxon>
        <taxon>Embryophyta</taxon>
        <taxon>Tracheophyta</taxon>
        <taxon>Spermatophyta</taxon>
        <taxon>Magnoliopsida</taxon>
        <taxon>Liliopsida</taxon>
        <taxon>Asparagales</taxon>
        <taxon>Iridaceae</taxon>
        <taxon>Iridoideae</taxon>
        <taxon>Irideae</taxon>
        <taxon>Iris</taxon>
    </lineage>
</organism>
<evidence type="ECO:0000313" key="2">
    <source>
        <dbReference type="EMBL" id="KAJ6840847.1"/>
    </source>
</evidence>
<keyword evidence="1" id="KW-0175">Coiled coil</keyword>
<feature type="coiled-coil region" evidence="1">
    <location>
        <begin position="70"/>
        <end position="97"/>
    </location>
</feature>
<sequence>MGSSRSYNHIPDERRIAIAQKLKEDEIWSSDEEDEPKKIVAKSKKANYYMHLQTPVIIQKNIPGGTSNSVQESKRELQKLETKMDELITLVQSMSERNKHVEHVLCQVAEKTNVRHNLRGS</sequence>
<proteinExistence type="predicted"/>
<reference evidence="2" key="1">
    <citation type="journal article" date="2023" name="GigaByte">
        <title>Genome assembly of the bearded iris, Iris pallida Lam.</title>
        <authorList>
            <person name="Bruccoleri R.E."/>
            <person name="Oakeley E.J."/>
            <person name="Faust A.M.E."/>
            <person name="Altorfer M."/>
            <person name="Dessus-Babus S."/>
            <person name="Burckhardt D."/>
            <person name="Oertli M."/>
            <person name="Naumann U."/>
            <person name="Petersen F."/>
            <person name="Wong J."/>
        </authorList>
    </citation>
    <scope>NUCLEOTIDE SEQUENCE</scope>
    <source>
        <strain evidence="2">GSM-AAB239-AS_SAM_17_03QT</strain>
    </source>
</reference>
<reference evidence="2" key="2">
    <citation type="submission" date="2023-04" db="EMBL/GenBank/DDBJ databases">
        <authorList>
            <person name="Bruccoleri R.E."/>
            <person name="Oakeley E.J."/>
            <person name="Faust A.-M."/>
            <person name="Dessus-Babus S."/>
            <person name="Altorfer M."/>
            <person name="Burckhardt D."/>
            <person name="Oertli M."/>
            <person name="Naumann U."/>
            <person name="Petersen F."/>
            <person name="Wong J."/>
        </authorList>
    </citation>
    <scope>NUCLEOTIDE SEQUENCE</scope>
    <source>
        <strain evidence="2">GSM-AAB239-AS_SAM_17_03QT</strain>
        <tissue evidence="2">Leaf</tissue>
    </source>
</reference>
<evidence type="ECO:0000313" key="4">
    <source>
        <dbReference type="Proteomes" id="UP001140949"/>
    </source>
</evidence>
<dbReference type="EMBL" id="JANAVB010009198">
    <property type="protein sequence ID" value="KAJ6840847.1"/>
    <property type="molecule type" value="Genomic_DNA"/>
</dbReference>
<keyword evidence="4" id="KW-1185">Reference proteome</keyword>
<protein>
    <submittedName>
        <fullName evidence="2">Uncharacterized protein</fullName>
    </submittedName>
</protein>
<dbReference type="Proteomes" id="UP001140949">
    <property type="component" value="Unassembled WGS sequence"/>
</dbReference>
<accession>A0AAX6HJN0</accession>